<keyword evidence="6" id="KW-0653">Protein transport</keyword>
<dbReference type="Proteomes" id="UP000489600">
    <property type="component" value="Unassembled WGS sequence"/>
</dbReference>
<dbReference type="PANTHER" id="PTHR11711">
    <property type="entry name" value="ADP RIBOSYLATION FACTOR-RELATED"/>
    <property type="match status" value="1"/>
</dbReference>
<evidence type="ECO:0000256" key="6">
    <source>
        <dbReference type="ARBA" id="ARBA00022927"/>
    </source>
</evidence>
<comment type="subcellular location">
    <subcellularLocation>
        <location evidence="1">Golgi apparatus</location>
    </subcellularLocation>
</comment>
<accession>A0A565CIV5</accession>
<evidence type="ECO:0000256" key="7">
    <source>
        <dbReference type="ARBA" id="ARBA00023034"/>
    </source>
</evidence>
<dbReference type="EMBL" id="CABITT030000008">
    <property type="protein sequence ID" value="VVB13640.1"/>
    <property type="molecule type" value="Genomic_DNA"/>
</dbReference>
<keyword evidence="8" id="KW-0342">GTP-binding</keyword>
<evidence type="ECO:0000256" key="3">
    <source>
        <dbReference type="ARBA" id="ARBA00022707"/>
    </source>
</evidence>
<reference evidence="9" key="1">
    <citation type="submission" date="2019-07" db="EMBL/GenBank/DDBJ databases">
        <authorList>
            <person name="Dittberner H."/>
        </authorList>
    </citation>
    <scope>NUCLEOTIDE SEQUENCE [LARGE SCALE GENOMIC DNA]</scope>
</reference>
<evidence type="ECO:0000256" key="5">
    <source>
        <dbReference type="ARBA" id="ARBA00022892"/>
    </source>
</evidence>
<keyword evidence="5" id="KW-0931">ER-Golgi transport</keyword>
<name>A0A565CIV5_9BRAS</name>
<dbReference type="SMART" id="SM00177">
    <property type="entry name" value="ARF"/>
    <property type="match status" value="1"/>
</dbReference>
<protein>
    <submittedName>
        <fullName evidence="9">Uncharacterized protein</fullName>
    </submittedName>
</protein>
<dbReference type="Pfam" id="PF00025">
    <property type="entry name" value="Arf"/>
    <property type="match status" value="1"/>
</dbReference>
<evidence type="ECO:0000256" key="1">
    <source>
        <dbReference type="ARBA" id="ARBA00004555"/>
    </source>
</evidence>
<keyword evidence="3" id="KW-0519">Myristate</keyword>
<keyword evidence="10" id="KW-1185">Reference proteome</keyword>
<sequence length="177" mass="19866">MLRPKRGIQPQILEDEDFRVFLMFGPNVDDEGMIMGKLKSVFIRVHSSGTSQGLIFLVDGHDDTISNAKSELRNILQQSSGKKNPLLILAIKKNLVDGLSDKDIADKLELPSLEGIKWQVQSVCTLEDEGFTKGISWLRPSIKEHEIDPTCPKERPEGKSERCKKIEEVAQENPNSP</sequence>
<dbReference type="GO" id="GO:0005794">
    <property type="term" value="C:Golgi apparatus"/>
    <property type="evidence" value="ECO:0007669"/>
    <property type="project" value="UniProtKB-SubCell"/>
</dbReference>
<dbReference type="GO" id="GO:0016192">
    <property type="term" value="P:vesicle-mediated transport"/>
    <property type="evidence" value="ECO:0007669"/>
    <property type="project" value="UniProtKB-KW"/>
</dbReference>
<organism evidence="9 10">
    <name type="scientific">Arabis nemorensis</name>
    <dbReference type="NCBI Taxonomy" id="586526"/>
    <lineage>
        <taxon>Eukaryota</taxon>
        <taxon>Viridiplantae</taxon>
        <taxon>Streptophyta</taxon>
        <taxon>Embryophyta</taxon>
        <taxon>Tracheophyta</taxon>
        <taxon>Spermatophyta</taxon>
        <taxon>Magnoliopsida</taxon>
        <taxon>eudicotyledons</taxon>
        <taxon>Gunneridae</taxon>
        <taxon>Pentapetalae</taxon>
        <taxon>rosids</taxon>
        <taxon>malvids</taxon>
        <taxon>Brassicales</taxon>
        <taxon>Brassicaceae</taxon>
        <taxon>Arabideae</taxon>
        <taxon>Arabis</taxon>
    </lineage>
</organism>
<dbReference type="GO" id="GO:0005525">
    <property type="term" value="F:GTP binding"/>
    <property type="evidence" value="ECO:0007669"/>
    <property type="project" value="UniProtKB-KW"/>
</dbReference>
<dbReference type="SUPFAM" id="SSF52540">
    <property type="entry name" value="P-loop containing nucleoside triphosphate hydrolases"/>
    <property type="match status" value="1"/>
</dbReference>
<evidence type="ECO:0000313" key="9">
    <source>
        <dbReference type="EMBL" id="VVB13640.1"/>
    </source>
</evidence>
<keyword evidence="3" id="KW-0449">Lipoprotein</keyword>
<dbReference type="InterPro" id="IPR027417">
    <property type="entry name" value="P-loop_NTPase"/>
</dbReference>
<comment type="similarity">
    <text evidence="2">Belongs to the small GTPase superfamily. Arf family.</text>
</comment>
<dbReference type="InterPro" id="IPR006689">
    <property type="entry name" value="Small_GTPase_ARF/SAR"/>
</dbReference>
<dbReference type="GO" id="GO:0015031">
    <property type="term" value="P:protein transport"/>
    <property type="evidence" value="ECO:0007669"/>
    <property type="project" value="UniProtKB-KW"/>
</dbReference>
<evidence type="ECO:0000256" key="8">
    <source>
        <dbReference type="ARBA" id="ARBA00023134"/>
    </source>
</evidence>
<keyword evidence="7" id="KW-0333">Golgi apparatus</keyword>
<keyword evidence="4" id="KW-0547">Nucleotide-binding</keyword>
<keyword evidence="6" id="KW-0813">Transport</keyword>
<dbReference type="AlphaFoldDB" id="A0A565CIV5"/>
<dbReference type="InterPro" id="IPR024156">
    <property type="entry name" value="Small_GTPase_ARF"/>
</dbReference>
<dbReference type="Gene3D" id="3.40.50.300">
    <property type="entry name" value="P-loop containing nucleotide triphosphate hydrolases"/>
    <property type="match status" value="1"/>
</dbReference>
<evidence type="ECO:0000256" key="4">
    <source>
        <dbReference type="ARBA" id="ARBA00022741"/>
    </source>
</evidence>
<comment type="caution">
    <text evidence="9">The sequence shown here is derived from an EMBL/GenBank/DDBJ whole genome shotgun (WGS) entry which is preliminary data.</text>
</comment>
<evidence type="ECO:0000256" key="2">
    <source>
        <dbReference type="ARBA" id="ARBA00010290"/>
    </source>
</evidence>
<evidence type="ECO:0000313" key="10">
    <source>
        <dbReference type="Proteomes" id="UP000489600"/>
    </source>
</evidence>
<dbReference type="GO" id="GO:0003924">
    <property type="term" value="F:GTPase activity"/>
    <property type="evidence" value="ECO:0007669"/>
    <property type="project" value="InterPro"/>
</dbReference>
<proteinExistence type="inferred from homology"/>
<gene>
    <name evidence="9" type="ORF">ANE_LOCUS24084</name>
</gene>